<dbReference type="Proteomes" id="UP000243681">
    <property type="component" value="Chromosome 1"/>
</dbReference>
<gene>
    <name evidence="6" type="ORF">e1129c10.tmp0011</name>
</gene>
<dbReference type="EMBL" id="AM269894">
    <property type="protein sequence ID" value="CAK51404.1"/>
    <property type="molecule type" value="Genomic_DNA"/>
</dbReference>
<dbReference type="InterPro" id="IPR053017">
    <property type="entry name" value="Mito_Cit/Oxoglu_Carrier"/>
</dbReference>
<feature type="repeat" description="Solcar" evidence="4">
    <location>
        <begin position="14"/>
        <end position="89"/>
    </location>
</feature>
<dbReference type="InterPro" id="IPR018108">
    <property type="entry name" value="MCP_transmembrane"/>
</dbReference>
<comment type="subcellular location">
    <subcellularLocation>
        <location evidence="1">Membrane</location>
        <topology evidence="1">Multi-pass membrane protein</topology>
    </subcellularLocation>
</comment>
<dbReference type="InterPro" id="IPR023395">
    <property type="entry name" value="MCP_dom_sf"/>
</dbReference>
<sequence length="307" mass="33508">MGQQKTGGPADLAKGAVLQCVEAATLGMPFEVWKTRMGKHRKEGTVQAFAEIWKAKGLKGFWQGTSPKLFESASKGAVLLYSKETLLKVCSSLDLPSSYSGFIAGAGGGACQTLVMGPCTFAVTALVNSEKGFRVSDRFKDILRTQGIKGLYPGGSAIALRQMTNWASRQGFTDLVRQGMLNKKMRLLQQQQQQQKHMDLLQHPEKDKQQQQLQLHSIKYMPMPPAKLTVSEEVLSGCIGGALSTWNQPFEVARIQMQSAAAEGQKNKNIIKVMGEIARSEGPGALLRGLFPRELKKGIKKGIKKGD</sequence>
<feature type="repeat" description="Solcar" evidence="4">
    <location>
        <begin position="228"/>
        <end position="307"/>
    </location>
</feature>
<dbReference type="PANTHER" id="PTHR46982:SF1">
    <property type="entry name" value="CITRATE_OXOGLUTARATE CARRIER PROTEIN"/>
    <property type="match status" value="1"/>
</dbReference>
<dbReference type="AlphaFoldDB" id="C8TDR8"/>
<evidence type="ECO:0000313" key="7">
    <source>
        <dbReference type="Proteomes" id="UP000243681"/>
    </source>
</evidence>
<proteinExistence type="inferred from homology"/>
<dbReference type="Pfam" id="PF00153">
    <property type="entry name" value="Mito_carr"/>
    <property type="match status" value="3"/>
</dbReference>
<dbReference type="VEuPathDB" id="ToxoDB:ETH_00011455"/>
<dbReference type="PROSITE" id="PS50920">
    <property type="entry name" value="SOLCAR"/>
    <property type="match status" value="3"/>
</dbReference>
<reference evidence="6 7" key="1">
    <citation type="journal article" date="2007" name="Genome Res.">
        <title>Sequencing and analysis of chromosome 1 of Eimeria tenella reveals a unique segmental organization.</title>
        <authorList>
            <person name="Ling K.H."/>
            <person name="Rajandream M.A."/>
            <person name="Rivailler P."/>
            <person name="Ivens A."/>
            <person name="Yap S.J."/>
            <person name="Madeira A.M.B.N."/>
            <person name="Mungall K."/>
            <person name="Billington K."/>
            <person name="Yee W.Y."/>
            <person name="Bankier A.T."/>
            <person name="Carroll F."/>
            <person name="Durham A.M."/>
            <person name="Peters N."/>
            <person name="Loo S.S."/>
            <person name="Mat-Isa M.N."/>
            <person name="Novaes J."/>
            <person name="Quail M."/>
            <person name="Rosli R."/>
            <person name="Shamsudin M.N."/>
            <person name="Sobreira T.J.P."/>
            <person name="Tivey A.R."/>
            <person name="Wai S.F."/>
            <person name="White S."/>
            <person name="Wu X."/>
            <person name="Kerhornou A.X."/>
            <person name="Blake D."/>
            <person name="Mohamed R."/>
            <person name="Shirley M."/>
            <person name="Gruber A."/>
            <person name="Berriman M."/>
            <person name="Tomley F."/>
            <person name="Dear P.H."/>
            <person name="Wan K.L."/>
        </authorList>
    </citation>
    <scope>NUCLEOTIDE SEQUENCE [LARGE SCALE GENOMIC DNA]</scope>
    <source>
        <strain evidence="6 7">Houghton</strain>
    </source>
</reference>
<comment type="similarity">
    <text evidence="5">Belongs to the mitochondrial carrier (TC 2.A.29) family.</text>
</comment>
<evidence type="ECO:0000313" key="6">
    <source>
        <dbReference type="EMBL" id="CAK51404.1"/>
    </source>
</evidence>
<dbReference type="GO" id="GO:0005371">
    <property type="term" value="F:tricarboxylate secondary active transmembrane transporter activity"/>
    <property type="evidence" value="ECO:0007669"/>
    <property type="project" value="TreeGrafter"/>
</dbReference>
<keyword evidence="5" id="KW-0813">Transport</keyword>
<keyword evidence="3 4" id="KW-0472">Membrane</keyword>
<dbReference type="GO" id="GO:0006843">
    <property type="term" value="P:mitochondrial citrate transmembrane transport"/>
    <property type="evidence" value="ECO:0007669"/>
    <property type="project" value="TreeGrafter"/>
</dbReference>
<feature type="repeat" description="Solcar" evidence="4">
    <location>
        <begin position="96"/>
        <end position="179"/>
    </location>
</feature>
<dbReference type="SUPFAM" id="SSF103506">
    <property type="entry name" value="Mitochondrial carrier"/>
    <property type="match status" value="1"/>
</dbReference>
<name>C8TDR8_EIMTE</name>
<dbReference type="PANTHER" id="PTHR46982">
    <property type="entry name" value="CITRATE/OXOGLUTARATE CARRIER PROTEIN"/>
    <property type="match status" value="1"/>
</dbReference>
<evidence type="ECO:0000256" key="1">
    <source>
        <dbReference type="ARBA" id="ARBA00004141"/>
    </source>
</evidence>
<organism evidence="6 7">
    <name type="scientific">Eimeria tenella</name>
    <name type="common">Coccidian parasite</name>
    <dbReference type="NCBI Taxonomy" id="5802"/>
    <lineage>
        <taxon>Eukaryota</taxon>
        <taxon>Sar</taxon>
        <taxon>Alveolata</taxon>
        <taxon>Apicomplexa</taxon>
        <taxon>Conoidasida</taxon>
        <taxon>Coccidia</taxon>
        <taxon>Eucoccidiorida</taxon>
        <taxon>Eimeriorina</taxon>
        <taxon>Eimeriidae</taxon>
        <taxon>Eimeria</taxon>
    </lineage>
</organism>
<dbReference type="GO" id="GO:0015742">
    <property type="term" value="P:alpha-ketoglutarate transport"/>
    <property type="evidence" value="ECO:0007669"/>
    <property type="project" value="TreeGrafter"/>
</dbReference>
<dbReference type="GO" id="GO:0016020">
    <property type="term" value="C:membrane"/>
    <property type="evidence" value="ECO:0007669"/>
    <property type="project" value="UniProtKB-SubCell"/>
</dbReference>
<protein>
    <submittedName>
        <fullName evidence="6">Mitochondrial carrier protein, putative</fullName>
    </submittedName>
</protein>
<dbReference type="Gene3D" id="1.50.40.10">
    <property type="entry name" value="Mitochondrial carrier domain"/>
    <property type="match status" value="1"/>
</dbReference>
<evidence type="ECO:0000256" key="4">
    <source>
        <dbReference type="PROSITE-ProRule" id="PRU00282"/>
    </source>
</evidence>
<dbReference type="GO" id="GO:0005739">
    <property type="term" value="C:mitochondrion"/>
    <property type="evidence" value="ECO:0007669"/>
    <property type="project" value="TreeGrafter"/>
</dbReference>
<keyword evidence="2 4" id="KW-0812">Transmembrane</keyword>
<evidence type="ECO:0000256" key="5">
    <source>
        <dbReference type="RuleBase" id="RU000488"/>
    </source>
</evidence>
<dbReference type="VEuPathDB" id="ToxoDB:ETH2_0107100"/>
<accession>C8TDR8</accession>
<evidence type="ECO:0000256" key="2">
    <source>
        <dbReference type="ARBA" id="ARBA00022692"/>
    </source>
</evidence>
<evidence type="ECO:0000256" key="3">
    <source>
        <dbReference type="ARBA" id="ARBA00023136"/>
    </source>
</evidence>